<proteinExistence type="predicted"/>
<dbReference type="RefSeq" id="WP_191041663.1">
    <property type="nucleotide sequence ID" value="NZ_JACXAA010000010.1"/>
</dbReference>
<protein>
    <submittedName>
        <fullName evidence="2">DUF3471 domain-containing protein</fullName>
    </submittedName>
</protein>
<accession>A0A927B696</accession>
<keyword evidence="3" id="KW-1185">Reference proteome</keyword>
<dbReference type="AlphaFoldDB" id="A0A927B696"/>
<feature type="signal peptide" evidence="1">
    <location>
        <begin position="1"/>
        <end position="22"/>
    </location>
</feature>
<evidence type="ECO:0000313" key="3">
    <source>
        <dbReference type="Proteomes" id="UP000653797"/>
    </source>
</evidence>
<sequence length="121" mass="12838">MKLFVNFLFLISLSMLVNVANAQSAPASSADSTKAYAGSYTFASGSPVQKYVITAEKGEIYGAADDYGKNKLVKQAKVDTYKSTSSYGSIITFVRDATTKAVTGLTMAIQGSELTAKKDNP</sequence>
<feature type="chain" id="PRO_5037804641" evidence="1">
    <location>
        <begin position="23"/>
        <end position="121"/>
    </location>
</feature>
<evidence type="ECO:0000256" key="1">
    <source>
        <dbReference type="SAM" id="SignalP"/>
    </source>
</evidence>
<organism evidence="2 3">
    <name type="scientific">Spirosoma validum</name>
    <dbReference type="NCBI Taxonomy" id="2771355"/>
    <lineage>
        <taxon>Bacteria</taxon>
        <taxon>Pseudomonadati</taxon>
        <taxon>Bacteroidota</taxon>
        <taxon>Cytophagia</taxon>
        <taxon>Cytophagales</taxon>
        <taxon>Cytophagaceae</taxon>
        <taxon>Spirosoma</taxon>
    </lineage>
</organism>
<keyword evidence="1" id="KW-0732">Signal</keyword>
<evidence type="ECO:0000313" key="2">
    <source>
        <dbReference type="EMBL" id="MBD2756048.1"/>
    </source>
</evidence>
<gene>
    <name evidence="2" type="ORF">IC230_24335</name>
</gene>
<reference evidence="2" key="1">
    <citation type="submission" date="2020-09" db="EMBL/GenBank/DDBJ databases">
        <authorList>
            <person name="Kim M.K."/>
        </authorList>
    </citation>
    <scope>NUCLEOTIDE SEQUENCE</scope>
    <source>
        <strain evidence="2">BT704</strain>
    </source>
</reference>
<name>A0A927B696_9BACT</name>
<dbReference type="Proteomes" id="UP000653797">
    <property type="component" value="Unassembled WGS sequence"/>
</dbReference>
<comment type="caution">
    <text evidence="2">The sequence shown here is derived from an EMBL/GenBank/DDBJ whole genome shotgun (WGS) entry which is preliminary data.</text>
</comment>
<dbReference type="EMBL" id="JACXAA010000010">
    <property type="protein sequence ID" value="MBD2756048.1"/>
    <property type="molecule type" value="Genomic_DNA"/>
</dbReference>